<feature type="transmembrane region" description="Helical" evidence="1">
    <location>
        <begin position="204"/>
        <end position="224"/>
    </location>
</feature>
<sequence length="443" mass="46940">MLSLFSPWLSGSAAIHRLAGVIMLIALALVLFTSLEHSLPPWIAGSGLWVAMLLVAPGIKRTQKKQIGILILVGLAGLMFATLAGNAGSFWLKALEANQLVVGMMIGVSFLRLVALAGVNSSDALPSGVSVLQRSLFGTHLFGAVLNISAVLIVGDRLAHARHNQPLQPVQGLVLLRAFSTCAFWSPFFAAMGLALLSAPGSHLATLVLFGLPVALVALLYSAWEIKRNPEAQTAMGYPLQWSSLWMPLLLAVLVIVAHLIWPAVAVLTQVTLIALTFACSWLLLTQKVEGGRSLRCHIETGLPNMCSELALFLAAAVLAAGVAATLYTLDISLAPEHFGYKEAVLTLIALLAAAMAGMHPVTSVVLAGSLLGSSVTDPDLFGMTLLMGWALGVGLSPLSGIQLTLQARYGLSARALLRANRNYAVLMFLVCCLTLYVYQFLS</sequence>
<organism evidence="2 3">
    <name type="scientific">Parathalassolituus penaei</name>
    <dbReference type="NCBI Taxonomy" id="2997323"/>
    <lineage>
        <taxon>Bacteria</taxon>
        <taxon>Pseudomonadati</taxon>
        <taxon>Pseudomonadota</taxon>
        <taxon>Gammaproteobacteria</taxon>
        <taxon>Oceanospirillales</taxon>
        <taxon>Oceanospirillaceae</taxon>
        <taxon>Parathalassolituus</taxon>
    </lineage>
</organism>
<feature type="transmembrane region" description="Helical" evidence="1">
    <location>
        <begin position="310"/>
        <end position="332"/>
    </location>
</feature>
<reference evidence="2" key="1">
    <citation type="submission" date="2022-11" db="EMBL/GenBank/DDBJ databases">
        <title>Parathalassolutuus dongxingensis gen. nov., sp. nov., a novel member of family Oceanospirillaceae isolated from a coastal shrimp pond in Guangxi, China.</title>
        <authorList>
            <person name="Chen H."/>
        </authorList>
    </citation>
    <scope>NUCLEOTIDE SEQUENCE</scope>
    <source>
        <strain evidence="2">G-43</strain>
    </source>
</reference>
<gene>
    <name evidence="2" type="ORF">OUO13_15800</name>
</gene>
<dbReference type="Proteomes" id="UP001150830">
    <property type="component" value="Unassembled WGS sequence"/>
</dbReference>
<evidence type="ECO:0000256" key="1">
    <source>
        <dbReference type="SAM" id="Phobius"/>
    </source>
</evidence>
<keyword evidence="1" id="KW-1133">Transmembrane helix</keyword>
<feature type="transmembrane region" description="Helical" evidence="1">
    <location>
        <begin position="423"/>
        <end position="442"/>
    </location>
</feature>
<keyword evidence="3" id="KW-1185">Reference proteome</keyword>
<accession>A0A9X3ISQ3</accession>
<feature type="transmembrane region" description="Helical" evidence="1">
    <location>
        <begin position="174"/>
        <end position="197"/>
    </location>
</feature>
<feature type="transmembrane region" description="Helical" evidence="1">
    <location>
        <begin position="344"/>
        <end position="369"/>
    </location>
</feature>
<dbReference type="AlphaFoldDB" id="A0A9X3ISQ3"/>
<evidence type="ECO:0000313" key="2">
    <source>
        <dbReference type="EMBL" id="MCY0966652.1"/>
    </source>
</evidence>
<feature type="transmembrane region" description="Helical" evidence="1">
    <location>
        <begin position="244"/>
        <end position="262"/>
    </location>
</feature>
<protein>
    <submittedName>
        <fullName evidence="2">Uncharacterized protein</fullName>
    </submittedName>
</protein>
<feature type="transmembrane region" description="Helical" evidence="1">
    <location>
        <begin position="131"/>
        <end position="154"/>
    </location>
</feature>
<keyword evidence="1" id="KW-0472">Membrane</keyword>
<feature type="transmembrane region" description="Helical" evidence="1">
    <location>
        <begin position="12"/>
        <end position="33"/>
    </location>
</feature>
<feature type="transmembrane region" description="Helical" evidence="1">
    <location>
        <begin position="381"/>
        <end position="402"/>
    </location>
</feature>
<feature type="transmembrane region" description="Helical" evidence="1">
    <location>
        <begin position="39"/>
        <end position="56"/>
    </location>
</feature>
<feature type="transmembrane region" description="Helical" evidence="1">
    <location>
        <begin position="267"/>
        <end position="285"/>
    </location>
</feature>
<comment type="caution">
    <text evidence="2">The sequence shown here is derived from an EMBL/GenBank/DDBJ whole genome shotgun (WGS) entry which is preliminary data.</text>
</comment>
<keyword evidence="1" id="KW-0812">Transmembrane</keyword>
<evidence type="ECO:0000313" key="3">
    <source>
        <dbReference type="Proteomes" id="UP001150830"/>
    </source>
</evidence>
<proteinExistence type="predicted"/>
<name>A0A9X3ISQ3_9GAMM</name>
<dbReference type="RefSeq" id="WP_283174853.1">
    <property type="nucleotide sequence ID" value="NZ_JAPNOA010000056.1"/>
</dbReference>
<feature type="transmembrane region" description="Helical" evidence="1">
    <location>
        <begin position="100"/>
        <end position="119"/>
    </location>
</feature>
<feature type="transmembrane region" description="Helical" evidence="1">
    <location>
        <begin position="68"/>
        <end position="88"/>
    </location>
</feature>
<dbReference type="EMBL" id="JAPNOA010000056">
    <property type="protein sequence ID" value="MCY0966652.1"/>
    <property type="molecule type" value="Genomic_DNA"/>
</dbReference>